<dbReference type="KEGG" id="pmrn:116951896"/>
<sequence length="592" mass="65845">MHVQQQHSCCVDAVALHSDGRRECLMHKWEIENSAGRLKTQPRVCGDCALLLRVVVRPLMQMQSNGYTFTFRWSREQTAASGESGGIRTGQKKTKHPYPVTAADSAMSIVAESEFGWLLDHLAHVNSAVESTAEADSLASGLRFNAQYFHQPRPHIAAGASADTVECGERQVEDGGDGTLALLGSTAKRKRKRKRNDMNQGEIDALAYHQTIRDFVLEGSRNLVDLGRQRNLLLPRTLIPGPVEPPSPRRHCPGTDYVPAEEHEPRHGTQRNHRLAPAAETPNVKESGGAAAPSSRAGCRDVCCRACRDGAVAAEPDPLAELCDADEAVGRGRLPERASDVLVLEDTGAGTTELTAKTAVGRVVENRRRGPSVVDFNGHEYVLPPRCSFLLSDVARLEPLLQYGTFDLIVLDPPWENKSVKRSKRYRALPEWQIARLPVPALASPGCLVLTWVTNRQRLLQFVKRELYPSWRVSDAVEWHWVKVTSHGEFVFPLDSPHKKPYETLVLGRVAATPDMERLPELPTRKLLVSVPSILHSQKPPLLNVLRPFLAPSARRLELFARNLHPGCTSWGNQVLKYQHLRHYTRASPSRK</sequence>
<dbReference type="GO" id="GO:0009007">
    <property type="term" value="F:site-specific DNA-methyltransferase (adenine-specific) activity"/>
    <property type="evidence" value="ECO:0007669"/>
    <property type="project" value="TreeGrafter"/>
</dbReference>
<evidence type="ECO:0000313" key="3">
    <source>
        <dbReference type="Proteomes" id="UP001318040"/>
    </source>
</evidence>
<gene>
    <name evidence="4" type="primary">METTL4</name>
</gene>
<keyword evidence="4" id="KW-0489">Methyltransferase</keyword>
<dbReference type="GO" id="GO:0003676">
    <property type="term" value="F:nucleic acid binding"/>
    <property type="evidence" value="ECO:0007669"/>
    <property type="project" value="InterPro"/>
</dbReference>
<dbReference type="Proteomes" id="UP001318040">
    <property type="component" value="Chromosome 44"/>
</dbReference>
<keyword evidence="3" id="KW-1185">Reference proteome</keyword>
<dbReference type="GO" id="GO:0005829">
    <property type="term" value="C:cytosol"/>
    <property type="evidence" value="ECO:0007669"/>
    <property type="project" value="TreeGrafter"/>
</dbReference>
<evidence type="ECO:0000256" key="1">
    <source>
        <dbReference type="PROSITE-ProRule" id="PRU00489"/>
    </source>
</evidence>
<proteinExistence type="inferred from homology"/>
<dbReference type="InterPro" id="IPR007757">
    <property type="entry name" value="MT-A70-like"/>
</dbReference>
<dbReference type="PANTHER" id="PTHR12829">
    <property type="entry name" value="N6-ADENOSINE-METHYLTRANSFERASE"/>
    <property type="match status" value="1"/>
</dbReference>
<dbReference type="GO" id="GO:0032259">
    <property type="term" value="P:methylation"/>
    <property type="evidence" value="ECO:0007669"/>
    <property type="project" value="UniProtKB-KW"/>
</dbReference>
<dbReference type="InterPro" id="IPR029063">
    <property type="entry name" value="SAM-dependent_MTases_sf"/>
</dbReference>
<comment type="similarity">
    <text evidence="1">Belongs to the MT-A70-like family.</text>
</comment>
<dbReference type="Pfam" id="PF05063">
    <property type="entry name" value="MT-A70"/>
    <property type="match status" value="1"/>
</dbReference>
<dbReference type="PROSITE" id="PS00092">
    <property type="entry name" value="N6_MTASE"/>
    <property type="match status" value="1"/>
</dbReference>
<reference evidence="4" key="1">
    <citation type="submission" date="2025-08" db="UniProtKB">
        <authorList>
            <consortium name="RefSeq"/>
        </authorList>
    </citation>
    <scope>IDENTIFICATION</scope>
    <source>
        <tissue evidence="4">Sperm</tissue>
    </source>
</reference>
<accession>A0AAJ7TYU8</accession>
<dbReference type="CTD" id="64863"/>
<dbReference type="GO" id="GO:0005634">
    <property type="term" value="C:nucleus"/>
    <property type="evidence" value="ECO:0007669"/>
    <property type="project" value="TreeGrafter"/>
</dbReference>
<feature type="region of interest" description="Disordered" evidence="2">
    <location>
        <begin position="178"/>
        <end position="197"/>
    </location>
</feature>
<dbReference type="PROSITE" id="PS51143">
    <property type="entry name" value="MT_A70"/>
    <property type="match status" value="1"/>
</dbReference>
<protein>
    <submittedName>
        <fullName evidence="4">N(6)-adenine-specific DNA methyltransferase METTL4 isoform X1</fullName>
    </submittedName>
</protein>
<dbReference type="PANTHER" id="PTHR12829:SF4">
    <property type="entry name" value="N(6)-ADENINE-SPECIFIC METHYLTRANSFERASE METTL4"/>
    <property type="match status" value="1"/>
</dbReference>
<feature type="region of interest" description="Disordered" evidence="2">
    <location>
        <begin position="259"/>
        <end position="292"/>
    </location>
</feature>
<dbReference type="GO" id="GO:0008173">
    <property type="term" value="F:RNA methyltransferase activity"/>
    <property type="evidence" value="ECO:0007669"/>
    <property type="project" value="TreeGrafter"/>
</dbReference>
<name>A0AAJ7TYU8_PETMA</name>
<dbReference type="GeneID" id="116951896"/>
<keyword evidence="4" id="KW-0808">Transferase</keyword>
<dbReference type="SUPFAM" id="SSF53335">
    <property type="entry name" value="S-adenosyl-L-methionine-dependent methyltransferases"/>
    <property type="match status" value="1"/>
</dbReference>
<organism evidence="3 4">
    <name type="scientific">Petromyzon marinus</name>
    <name type="common">Sea lamprey</name>
    <dbReference type="NCBI Taxonomy" id="7757"/>
    <lineage>
        <taxon>Eukaryota</taxon>
        <taxon>Metazoa</taxon>
        <taxon>Chordata</taxon>
        <taxon>Craniata</taxon>
        <taxon>Vertebrata</taxon>
        <taxon>Cyclostomata</taxon>
        <taxon>Hyperoartia</taxon>
        <taxon>Petromyzontiformes</taxon>
        <taxon>Petromyzontidae</taxon>
        <taxon>Petromyzon</taxon>
    </lineage>
</organism>
<evidence type="ECO:0000313" key="4">
    <source>
        <dbReference type="RefSeq" id="XP_032826615.1"/>
    </source>
</evidence>
<dbReference type="AlphaFoldDB" id="A0AAJ7TYU8"/>
<dbReference type="InterPro" id="IPR002052">
    <property type="entry name" value="DNA_methylase_N6_adenine_CS"/>
</dbReference>
<dbReference type="RefSeq" id="XP_032826615.1">
    <property type="nucleotide sequence ID" value="XM_032970724.1"/>
</dbReference>
<evidence type="ECO:0000256" key="2">
    <source>
        <dbReference type="SAM" id="MobiDB-lite"/>
    </source>
</evidence>